<feature type="transmembrane region" description="Helical" evidence="10">
    <location>
        <begin position="68"/>
        <end position="89"/>
    </location>
</feature>
<evidence type="ECO:0000256" key="3">
    <source>
        <dbReference type="ARBA" id="ARBA00022448"/>
    </source>
</evidence>
<evidence type="ECO:0000256" key="4">
    <source>
        <dbReference type="ARBA" id="ARBA00022475"/>
    </source>
</evidence>
<evidence type="ECO:0008006" key="13">
    <source>
        <dbReference type="Google" id="ProtNLM"/>
    </source>
</evidence>
<evidence type="ECO:0000313" key="11">
    <source>
        <dbReference type="EMBL" id="TPX59549.1"/>
    </source>
</evidence>
<dbReference type="PANTHER" id="PTHR30266">
    <property type="entry name" value="MECHANOSENSITIVE CHANNEL MSCL"/>
    <property type="match status" value="1"/>
</dbReference>
<evidence type="ECO:0000256" key="5">
    <source>
        <dbReference type="ARBA" id="ARBA00022692"/>
    </source>
</evidence>
<dbReference type="STRING" id="109895.A0A507E650"/>
<keyword evidence="3" id="KW-0813">Transport</keyword>
<name>A0A507E650_9FUNG</name>
<dbReference type="AlphaFoldDB" id="A0A507E650"/>
<dbReference type="GO" id="GO:0005886">
    <property type="term" value="C:plasma membrane"/>
    <property type="evidence" value="ECO:0007669"/>
    <property type="project" value="UniProtKB-SubCell"/>
</dbReference>
<keyword evidence="8 10" id="KW-0472">Membrane</keyword>
<evidence type="ECO:0000256" key="10">
    <source>
        <dbReference type="SAM" id="Phobius"/>
    </source>
</evidence>
<dbReference type="InterPro" id="IPR019823">
    <property type="entry name" value="Mechanosensitive_channel_CS"/>
</dbReference>
<sequence length="239" mass="25693">MSKNTEEYMMTASDTTKVKGNVATRLVGNVGNNALKGISGVGAGMGKGYKAAGSVLDDFKKFINKGNVVDLAVGLVIGAAFASVVSSLVSDILTPIFSLAMQANLQNNYLILRCPPNPTNGTVPMPKYSNCGKSDWKLVTEAQKAGAVTWNWGNFVNSVLNFLVIGGIIFFLLKIYTAARRPQPKPKTTKECSYCCKEIPIKATRCPECTSHIEEPETTVVPESVIDIVQDGPQEKKVV</sequence>
<keyword evidence="5 10" id="KW-0812">Transmembrane</keyword>
<dbReference type="InterPro" id="IPR037673">
    <property type="entry name" value="MSC/AndL"/>
</dbReference>
<comment type="similarity">
    <text evidence="2">Belongs to the MscL family.</text>
</comment>
<evidence type="ECO:0000256" key="8">
    <source>
        <dbReference type="ARBA" id="ARBA00023136"/>
    </source>
</evidence>
<evidence type="ECO:0000256" key="7">
    <source>
        <dbReference type="ARBA" id="ARBA00023065"/>
    </source>
</evidence>
<keyword evidence="9" id="KW-0407">Ion channel</keyword>
<accession>A0A507E650</accession>
<evidence type="ECO:0000256" key="1">
    <source>
        <dbReference type="ARBA" id="ARBA00004651"/>
    </source>
</evidence>
<dbReference type="HAMAP" id="MF_00115">
    <property type="entry name" value="MscL"/>
    <property type="match status" value="1"/>
</dbReference>
<evidence type="ECO:0000313" key="12">
    <source>
        <dbReference type="Proteomes" id="UP000318582"/>
    </source>
</evidence>
<comment type="caution">
    <text evidence="11">The sequence shown here is derived from an EMBL/GenBank/DDBJ whole genome shotgun (WGS) entry which is preliminary data.</text>
</comment>
<gene>
    <name evidence="11" type="ORF">PhCBS80983_g02431</name>
</gene>
<dbReference type="SUPFAM" id="SSF81330">
    <property type="entry name" value="Gated mechanosensitive channel"/>
    <property type="match status" value="1"/>
</dbReference>
<evidence type="ECO:0000256" key="9">
    <source>
        <dbReference type="ARBA" id="ARBA00023303"/>
    </source>
</evidence>
<evidence type="ECO:0000256" key="2">
    <source>
        <dbReference type="ARBA" id="ARBA00007254"/>
    </source>
</evidence>
<dbReference type="PANTHER" id="PTHR30266:SF2">
    <property type="entry name" value="LARGE-CONDUCTANCE MECHANOSENSITIVE CHANNEL"/>
    <property type="match status" value="1"/>
</dbReference>
<feature type="transmembrane region" description="Helical" evidence="10">
    <location>
        <begin position="159"/>
        <end position="177"/>
    </location>
</feature>
<proteinExistence type="inferred from homology"/>
<protein>
    <recommendedName>
        <fullName evidence="13">Large conductance mechanosensitive channel protein</fullName>
    </recommendedName>
</protein>
<keyword evidence="4" id="KW-1003">Cell membrane</keyword>
<keyword evidence="7" id="KW-0406">Ion transport</keyword>
<dbReference type="Proteomes" id="UP000318582">
    <property type="component" value="Unassembled WGS sequence"/>
</dbReference>
<reference evidence="11 12" key="1">
    <citation type="journal article" date="2019" name="Sci. Rep.">
        <title>Comparative genomics of chytrid fungi reveal insights into the obligate biotrophic and pathogenic lifestyle of Synchytrium endobioticum.</title>
        <authorList>
            <person name="van de Vossenberg B.T.L.H."/>
            <person name="Warris S."/>
            <person name="Nguyen H.D.T."/>
            <person name="van Gent-Pelzer M.P.E."/>
            <person name="Joly D.L."/>
            <person name="van de Geest H.C."/>
            <person name="Bonants P.J.M."/>
            <person name="Smith D.S."/>
            <person name="Levesque C.A."/>
            <person name="van der Lee T.A.J."/>
        </authorList>
    </citation>
    <scope>NUCLEOTIDE SEQUENCE [LARGE SCALE GENOMIC DNA]</scope>
    <source>
        <strain evidence="11 12">CBS 809.83</strain>
    </source>
</reference>
<dbReference type="GO" id="GO:0008381">
    <property type="term" value="F:mechanosensitive monoatomic ion channel activity"/>
    <property type="evidence" value="ECO:0007669"/>
    <property type="project" value="InterPro"/>
</dbReference>
<comment type="subcellular location">
    <subcellularLocation>
        <location evidence="1">Cell membrane</location>
        <topology evidence="1">Multi-pass membrane protein</topology>
    </subcellularLocation>
</comment>
<organism evidence="11 12">
    <name type="scientific">Powellomyces hirtus</name>
    <dbReference type="NCBI Taxonomy" id="109895"/>
    <lineage>
        <taxon>Eukaryota</taxon>
        <taxon>Fungi</taxon>
        <taxon>Fungi incertae sedis</taxon>
        <taxon>Chytridiomycota</taxon>
        <taxon>Chytridiomycota incertae sedis</taxon>
        <taxon>Chytridiomycetes</taxon>
        <taxon>Spizellomycetales</taxon>
        <taxon>Powellomycetaceae</taxon>
        <taxon>Powellomyces</taxon>
    </lineage>
</organism>
<dbReference type="Pfam" id="PF01741">
    <property type="entry name" value="MscL"/>
    <property type="match status" value="1"/>
</dbReference>
<evidence type="ECO:0000256" key="6">
    <source>
        <dbReference type="ARBA" id="ARBA00022989"/>
    </source>
</evidence>
<dbReference type="InterPro" id="IPR001185">
    <property type="entry name" value="MS_channel"/>
</dbReference>
<dbReference type="EMBL" id="QEAQ01000024">
    <property type="protein sequence ID" value="TPX59549.1"/>
    <property type="molecule type" value="Genomic_DNA"/>
</dbReference>
<dbReference type="Gene3D" id="1.10.1200.120">
    <property type="entry name" value="Large-conductance mechanosensitive channel, MscL, domain 1"/>
    <property type="match status" value="1"/>
</dbReference>
<keyword evidence="6 10" id="KW-1133">Transmembrane helix</keyword>
<dbReference type="InterPro" id="IPR036019">
    <property type="entry name" value="MscL_channel"/>
</dbReference>
<keyword evidence="12" id="KW-1185">Reference proteome</keyword>
<dbReference type="PROSITE" id="PS01327">
    <property type="entry name" value="MSCL"/>
    <property type="match status" value="1"/>
</dbReference>